<dbReference type="InterPro" id="IPR001584">
    <property type="entry name" value="Integrase_cat-core"/>
</dbReference>
<protein>
    <recommendedName>
        <fullName evidence="1">Integrase catalytic domain-containing protein</fullName>
    </recommendedName>
</protein>
<dbReference type="Pfam" id="PF13683">
    <property type="entry name" value="rve_3"/>
    <property type="match status" value="1"/>
</dbReference>
<dbReference type="InterPro" id="IPR012337">
    <property type="entry name" value="RNaseH-like_sf"/>
</dbReference>
<dbReference type="Pfam" id="PF06056">
    <property type="entry name" value="Terminase_5"/>
    <property type="match status" value="1"/>
</dbReference>
<name>A0A1G2V8T7_9BACT</name>
<dbReference type="InterPro" id="IPR010332">
    <property type="entry name" value="ATPase_terminase-su_N"/>
</dbReference>
<gene>
    <name evidence="2" type="ORF">A2544_02705</name>
</gene>
<accession>A0A1G2V8T7</accession>
<evidence type="ECO:0000313" key="3">
    <source>
        <dbReference type="Proteomes" id="UP000176868"/>
    </source>
</evidence>
<dbReference type="GO" id="GO:0015074">
    <property type="term" value="P:DNA integration"/>
    <property type="evidence" value="ECO:0007669"/>
    <property type="project" value="InterPro"/>
</dbReference>
<dbReference type="SUPFAM" id="SSF53098">
    <property type="entry name" value="Ribonuclease H-like"/>
    <property type="match status" value="1"/>
</dbReference>
<dbReference type="PANTHER" id="PTHR35004:SF7">
    <property type="entry name" value="INTEGRASE PROTEIN"/>
    <property type="match status" value="1"/>
</dbReference>
<dbReference type="InterPro" id="IPR009057">
    <property type="entry name" value="Homeodomain-like_sf"/>
</dbReference>
<dbReference type="AlphaFoldDB" id="A0A1G2V8T7"/>
<dbReference type="Proteomes" id="UP000176868">
    <property type="component" value="Unassembled WGS sequence"/>
</dbReference>
<reference evidence="2 3" key="1">
    <citation type="journal article" date="2016" name="Nat. Commun.">
        <title>Thousands of microbial genomes shed light on interconnected biogeochemical processes in an aquifer system.</title>
        <authorList>
            <person name="Anantharaman K."/>
            <person name="Brown C.T."/>
            <person name="Hug L.A."/>
            <person name="Sharon I."/>
            <person name="Castelle C.J."/>
            <person name="Probst A.J."/>
            <person name="Thomas B.C."/>
            <person name="Singh A."/>
            <person name="Wilkins M.J."/>
            <person name="Karaoz U."/>
            <person name="Brodie E.L."/>
            <person name="Williams K.H."/>
            <person name="Hubbard S.S."/>
            <person name="Banfield J.F."/>
        </authorList>
    </citation>
    <scope>NUCLEOTIDE SEQUENCE [LARGE SCALE GENOMIC DNA]</scope>
</reference>
<dbReference type="PROSITE" id="PS50994">
    <property type="entry name" value="INTEGRASE"/>
    <property type="match status" value="1"/>
</dbReference>
<proteinExistence type="predicted"/>
<dbReference type="EMBL" id="MHWZ01000008">
    <property type="protein sequence ID" value="OHB18027.1"/>
    <property type="molecule type" value="Genomic_DNA"/>
</dbReference>
<comment type="caution">
    <text evidence="2">The sequence shown here is derived from an EMBL/GenBank/DDBJ whole genome shotgun (WGS) entry which is preliminary data.</text>
</comment>
<feature type="domain" description="Integrase catalytic" evidence="1">
    <location>
        <begin position="129"/>
        <end position="286"/>
    </location>
</feature>
<dbReference type="PANTHER" id="PTHR35004">
    <property type="entry name" value="TRANSPOSASE RV3428C-RELATED"/>
    <property type="match status" value="1"/>
</dbReference>
<dbReference type="STRING" id="1802782.A2544_02705"/>
<dbReference type="GO" id="GO:0003676">
    <property type="term" value="F:nucleic acid binding"/>
    <property type="evidence" value="ECO:0007669"/>
    <property type="project" value="InterPro"/>
</dbReference>
<dbReference type="SUPFAM" id="SSF46689">
    <property type="entry name" value="Homeodomain-like"/>
    <property type="match status" value="1"/>
</dbReference>
<organism evidence="2 3">
    <name type="scientific">Candidatus Zambryskibacteria bacterium RIFOXYD2_FULL_43_10</name>
    <dbReference type="NCBI Taxonomy" id="1802782"/>
    <lineage>
        <taxon>Bacteria</taxon>
        <taxon>Candidatus Zambryskiibacteriota</taxon>
    </lineage>
</organism>
<evidence type="ECO:0000259" key="1">
    <source>
        <dbReference type="PROSITE" id="PS50994"/>
    </source>
</evidence>
<dbReference type="Gene3D" id="3.30.420.10">
    <property type="entry name" value="Ribonuclease H-like superfamily/Ribonuclease H"/>
    <property type="match status" value="1"/>
</dbReference>
<evidence type="ECO:0000313" key="2">
    <source>
        <dbReference type="EMBL" id="OHB18027.1"/>
    </source>
</evidence>
<dbReference type="InterPro" id="IPR036397">
    <property type="entry name" value="RNaseH_sf"/>
</dbReference>
<sequence length="286" mass="33877">MAYTSNPNVPKIRQEAAQLVHRGWSARKTGRYLGYHHTTIMDWVRLSKKIGYHPIPTKSSRPKSHPRRLGLEIENKIIEIRRKHNRYGKAIYKELENLKIKVSLASVNRTLDRYGYLKKKSPWKRFHPHVDRPEVLKRGDLVQIDTIHRMVSEKKRLYVFSLIDVYSRDTYAKAYEHMNAATSLEFVREAELEMGFHFQMIQSDRGPEFGRWFVSHIRKSHRYSRIGKPNDNAHVERFNRTLQEECLDKVSNAVSKINRALKGYLRYYKYERLHAGINFLTPSQVV</sequence>